<dbReference type="InterPro" id="IPR016169">
    <property type="entry name" value="FAD-bd_PCMH_sub2"/>
</dbReference>
<evidence type="ECO:0000259" key="6">
    <source>
        <dbReference type="PROSITE" id="PS51387"/>
    </source>
</evidence>
<dbReference type="Gene3D" id="3.30.465.10">
    <property type="match status" value="1"/>
</dbReference>
<evidence type="ECO:0000256" key="5">
    <source>
        <dbReference type="ARBA" id="ARBA00023002"/>
    </source>
</evidence>
<protein>
    <submittedName>
        <fullName evidence="7">FAD-binding oxidoreductase</fullName>
    </submittedName>
</protein>
<dbReference type="SUPFAM" id="SSF56176">
    <property type="entry name" value="FAD-binding/transporter-associated domain-like"/>
    <property type="match status" value="1"/>
</dbReference>
<dbReference type="InterPro" id="IPR006093">
    <property type="entry name" value="Oxy_OxRdtase_FAD_BS"/>
</dbReference>
<dbReference type="Proteomes" id="UP000320184">
    <property type="component" value="Unassembled WGS sequence"/>
</dbReference>
<dbReference type="GO" id="GO:0016491">
    <property type="term" value="F:oxidoreductase activity"/>
    <property type="evidence" value="ECO:0007669"/>
    <property type="project" value="UniProtKB-KW"/>
</dbReference>
<dbReference type="AlphaFoldDB" id="A0A538SLM1"/>
<dbReference type="Pfam" id="PF08031">
    <property type="entry name" value="BBE"/>
    <property type="match status" value="1"/>
</dbReference>
<dbReference type="PANTHER" id="PTHR42973">
    <property type="entry name" value="BINDING OXIDOREDUCTASE, PUTATIVE (AFU_ORTHOLOGUE AFUA_1G17690)-RELATED"/>
    <property type="match status" value="1"/>
</dbReference>
<dbReference type="InterPro" id="IPR016167">
    <property type="entry name" value="FAD-bd_PCMH_sub1"/>
</dbReference>
<dbReference type="PROSITE" id="PS00862">
    <property type="entry name" value="OX2_COVAL_FAD"/>
    <property type="match status" value="1"/>
</dbReference>
<dbReference type="Pfam" id="PF01565">
    <property type="entry name" value="FAD_binding_4"/>
    <property type="match status" value="1"/>
</dbReference>
<dbReference type="PANTHER" id="PTHR42973:SF39">
    <property type="entry name" value="FAD-BINDING PCMH-TYPE DOMAIN-CONTAINING PROTEIN"/>
    <property type="match status" value="1"/>
</dbReference>
<accession>A0A538SLM1</accession>
<dbReference type="InterPro" id="IPR036318">
    <property type="entry name" value="FAD-bd_PCMH-like_sf"/>
</dbReference>
<comment type="similarity">
    <text evidence="2">Belongs to the oxygen-dependent FAD-linked oxidoreductase family.</text>
</comment>
<evidence type="ECO:0000256" key="4">
    <source>
        <dbReference type="ARBA" id="ARBA00022827"/>
    </source>
</evidence>
<proteinExistence type="inferred from homology"/>
<gene>
    <name evidence="7" type="ORF">E6K73_03320</name>
</gene>
<dbReference type="InterPro" id="IPR050416">
    <property type="entry name" value="FAD-linked_Oxidoreductase"/>
</dbReference>
<dbReference type="Gene3D" id="3.30.43.10">
    <property type="entry name" value="Uridine Diphospho-n-acetylenolpyruvylglucosamine Reductase, domain 2"/>
    <property type="match status" value="1"/>
</dbReference>
<comment type="caution">
    <text evidence="7">The sequence shown here is derived from an EMBL/GenBank/DDBJ whole genome shotgun (WGS) entry which is preliminary data.</text>
</comment>
<dbReference type="InterPro" id="IPR006094">
    <property type="entry name" value="Oxid_FAD_bind_N"/>
</dbReference>
<comment type="cofactor">
    <cofactor evidence="1">
        <name>FAD</name>
        <dbReference type="ChEBI" id="CHEBI:57692"/>
    </cofactor>
</comment>
<dbReference type="InterPro" id="IPR012951">
    <property type="entry name" value="BBE"/>
</dbReference>
<dbReference type="Gene3D" id="3.40.462.20">
    <property type="match status" value="1"/>
</dbReference>
<dbReference type="GO" id="GO:0071949">
    <property type="term" value="F:FAD binding"/>
    <property type="evidence" value="ECO:0007669"/>
    <property type="project" value="InterPro"/>
</dbReference>
<sequence>MATRESESVAGELKQRMRGQVLLRGDSGYDEARKIWNGDIDRRPAIIVRCAGVEDVKAAVACARARGISIAVRAGGHSLPGHSVADGALMLDLRDMNKVTVDAAARRAVVQGGAIWSDVDAATQPHGLAVTGGHVTHTGVAGLTLGGGIGHLMRKLGLTIDNLLSAQVVTADGQVLRASATENPDLFWAIRGGGGNFGIATEFELKLAPVGPIVLGGLAFWAAEKGPELIRRYRELCAKCPDEVTTLLVYLHAPPFDFVPAEVRLKPGYAVVVAGTSVAVAEETMKPIRAFGPPLFDVIGPMPYLMLQSMFDPALPHGTQTYFKAHYIHDLDDAVTQRIHSSTAKMPAGRSQFFMVQMGGAVSRVPEDETAFGGRSAAFQTLFIGIWDEAAEKPGRVQWVRDSWSALEPYAKGAYVNLSDELDESALRTTYGAAKYARLQSIKAKYDPENLFRLNQNIKPAVA</sequence>
<evidence type="ECO:0000256" key="2">
    <source>
        <dbReference type="ARBA" id="ARBA00005466"/>
    </source>
</evidence>
<evidence type="ECO:0000256" key="3">
    <source>
        <dbReference type="ARBA" id="ARBA00022630"/>
    </source>
</evidence>
<reference evidence="7 8" key="1">
    <citation type="journal article" date="2019" name="Nat. Microbiol.">
        <title>Mediterranean grassland soil C-N compound turnover is dependent on rainfall and depth, and is mediated by genomically divergent microorganisms.</title>
        <authorList>
            <person name="Diamond S."/>
            <person name="Andeer P.F."/>
            <person name="Li Z."/>
            <person name="Crits-Christoph A."/>
            <person name="Burstein D."/>
            <person name="Anantharaman K."/>
            <person name="Lane K.R."/>
            <person name="Thomas B.C."/>
            <person name="Pan C."/>
            <person name="Northen T.R."/>
            <person name="Banfield J.F."/>
        </authorList>
    </citation>
    <scope>NUCLEOTIDE SEQUENCE [LARGE SCALE GENOMIC DNA]</scope>
    <source>
        <strain evidence="7">WS_3</strain>
    </source>
</reference>
<evidence type="ECO:0000256" key="1">
    <source>
        <dbReference type="ARBA" id="ARBA00001974"/>
    </source>
</evidence>
<keyword evidence="3" id="KW-0285">Flavoprotein</keyword>
<feature type="domain" description="FAD-binding PCMH-type" evidence="6">
    <location>
        <begin position="40"/>
        <end position="210"/>
    </location>
</feature>
<dbReference type="PROSITE" id="PS51387">
    <property type="entry name" value="FAD_PCMH"/>
    <property type="match status" value="1"/>
</dbReference>
<dbReference type="InterPro" id="IPR016166">
    <property type="entry name" value="FAD-bd_PCMH"/>
</dbReference>
<name>A0A538SLM1_UNCEI</name>
<keyword evidence="5" id="KW-0560">Oxidoreductase</keyword>
<dbReference type="EMBL" id="VBOT01000038">
    <property type="protein sequence ID" value="TMQ52274.1"/>
    <property type="molecule type" value="Genomic_DNA"/>
</dbReference>
<evidence type="ECO:0000313" key="7">
    <source>
        <dbReference type="EMBL" id="TMQ52274.1"/>
    </source>
</evidence>
<evidence type="ECO:0000313" key="8">
    <source>
        <dbReference type="Proteomes" id="UP000320184"/>
    </source>
</evidence>
<organism evidence="7 8">
    <name type="scientific">Eiseniibacteriota bacterium</name>
    <dbReference type="NCBI Taxonomy" id="2212470"/>
    <lineage>
        <taxon>Bacteria</taxon>
        <taxon>Candidatus Eiseniibacteriota</taxon>
    </lineage>
</organism>
<keyword evidence="4" id="KW-0274">FAD</keyword>